<comment type="caution">
    <text evidence="1">The sequence shown here is derived from an EMBL/GenBank/DDBJ whole genome shotgun (WGS) entry which is preliminary data.</text>
</comment>
<name>A0ABC9HI92_FASHE</name>
<dbReference type="Proteomes" id="UP001189180">
    <property type="component" value="Unassembled WGS sequence"/>
</dbReference>
<dbReference type="EMBL" id="CANUEZ050000240">
    <property type="protein sequence ID" value="CAM0512721.1"/>
    <property type="molecule type" value="Genomic_DNA"/>
</dbReference>
<evidence type="ECO:0000313" key="1">
    <source>
        <dbReference type="EMBL" id="CAM0512721.1"/>
    </source>
</evidence>
<protein>
    <submittedName>
        <fullName evidence="1">Uncharacterized protein</fullName>
    </submittedName>
</protein>
<reference evidence="1 2" key="1">
    <citation type="submission" date="2024-08" db="EMBL/GenBank/DDBJ databases">
        <authorList>
            <person name="Paterson S."/>
        </authorList>
    </citation>
    <scope>NUCLEOTIDE SEQUENCE [LARGE SCALE GENOMIC DNA]</scope>
</reference>
<organism evidence="1 2">
    <name type="scientific">Fasciola hepatica</name>
    <name type="common">Liver fluke</name>
    <dbReference type="NCBI Taxonomy" id="6192"/>
    <lineage>
        <taxon>Eukaryota</taxon>
        <taxon>Metazoa</taxon>
        <taxon>Spiralia</taxon>
        <taxon>Lophotrochozoa</taxon>
        <taxon>Platyhelminthes</taxon>
        <taxon>Trematoda</taxon>
        <taxon>Digenea</taxon>
        <taxon>Plagiorchiida</taxon>
        <taxon>Echinostomata</taxon>
        <taxon>Echinostomatoidea</taxon>
        <taxon>Fasciolidae</taxon>
        <taxon>Fasciola</taxon>
    </lineage>
</organism>
<sequence length="72" mass="8127">MSNWFAKSVTQLNAAAENDIKTPTSPGVVRNLKEHPKSCVELEHLVRRIQRVKYSGQAVSINILVRGLCTWH</sequence>
<keyword evidence="2" id="KW-1185">Reference proteome</keyword>
<proteinExistence type="predicted"/>
<evidence type="ECO:0000313" key="2">
    <source>
        <dbReference type="Proteomes" id="UP001189180"/>
    </source>
</evidence>
<gene>
    <name evidence="1" type="ORF">FHB240107_LOCUS13524</name>
</gene>
<dbReference type="AlphaFoldDB" id="A0ABC9HI92"/>
<accession>A0ABC9HI92</accession>